<dbReference type="PANTHER" id="PTHR31672">
    <property type="entry name" value="BNACNNG10540D PROTEIN"/>
    <property type="match status" value="1"/>
</dbReference>
<accession>A0A2U1L6Q9</accession>
<dbReference type="Pfam" id="PF08268">
    <property type="entry name" value="FBA_3"/>
    <property type="match status" value="1"/>
</dbReference>
<proteinExistence type="predicted"/>
<dbReference type="STRING" id="35608.A0A2U1L6Q9"/>
<keyword evidence="3" id="KW-1185">Reference proteome</keyword>
<dbReference type="PANTHER" id="PTHR31672:SF13">
    <property type="entry name" value="F-BOX PROTEIN CPR30-LIKE"/>
    <property type="match status" value="1"/>
</dbReference>
<dbReference type="EMBL" id="PKPP01011154">
    <property type="protein sequence ID" value="PWA44674.1"/>
    <property type="molecule type" value="Genomic_DNA"/>
</dbReference>
<organism evidence="2 3">
    <name type="scientific">Artemisia annua</name>
    <name type="common">Sweet wormwood</name>
    <dbReference type="NCBI Taxonomy" id="35608"/>
    <lineage>
        <taxon>Eukaryota</taxon>
        <taxon>Viridiplantae</taxon>
        <taxon>Streptophyta</taxon>
        <taxon>Embryophyta</taxon>
        <taxon>Tracheophyta</taxon>
        <taxon>Spermatophyta</taxon>
        <taxon>Magnoliopsida</taxon>
        <taxon>eudicotyledons</taxon>
        <taxon>Gunneridae</taxon>
        <taxon>Pentapetalae</taxon>
        <taxon>asterids</taxon>
        <taxon>campanulids</taxon>
        <taxon>Asterales</taxon>
        <taxon>Asteraceae</taxon>
        <taxon>Asteroideae</taxon>
        <taxon>Anthemideae</taxon>
        <taxon>Artemisiinae</taxon>
        <taxon>Artemisia</taxon>
    </lineage>
</organism>
<name>A0A2U1L6Q9_ARTAN</name>
<dbReference type="NCBIfam" id="TIGR01640">
    <property type="entry name" value="F_box_assoc_1"/>
    <property type="match status" value="1"/>
</dbReference>
<gene>
    <name evidence="2" type="ORF">CTI12_AA524660</name>
</gene>
<reference evidence="2 3" key="1">
    <citation type="journal article" date="2018" name="Mol. Plant">
        <title>The genome of Artemisia annua provides insight into the evolution of Asteraceae family and artemisinin biosynthesis.</title>
        <authorList>
            <person name="Shen Q."/>
            <person name="Zhang L."/>
            <person name="Liao Z."/>
            <person name="Wang S."/>
            <person name="Yan T."/>
            <person name="Shi P."/>
            <person name="Liu M."/>
            <person name="Fu X."/>
            <person name="Pan Q."/>
            <person name="Wang Y."/>
            <person name="Lv Z."/>
            <person name="Lu X."/>
            <person name="Zhang F."/>
            <person name="Jiang W."/>
            <person name="Ma Y."/>
            <person name="Chen M."/>
            <person name="Hao X."/>
            <person name="Li L."/>
            <person name="Tang Y."/>
            <person name="Lv G."/>
            <person name="Zhou Y."/>
            <person name="Sun X."/>
            <person name="Brodelius P.E."/>
            <person name="Rose J.K.C."/>
            <person name="Tang K."/>
        </authorList>
    </citation>
    <scope>NUCLEOTIDE SEQUENCE [LARGE SCALE GENOMIC DNA]</scope>
    <source>
        <strain evidence="3">cv. Huhao1</strain>
        <tissue evidence="2">Leaf</tissue>
    </source>
</reference>
<evidence type="ECO:0000313" key="3">
    <source>
        <dbReference type="Proteomes" id="UP000245207"/>
    </source>
</evidence>
<dbReference type="InterPro" id="IPR017451">
    <property type="entry name" value="F-box-assoc_interact_dom"/>
</dbReference>
<sequence length="337" mass="39243">MANAPDDSHLGHSINTKKEILLEFDDGFYFDYEDHPCTAHYSRPPNHEVSNFLQLPVKRPPWGNCFLIGSVNGLICFITEEGSIHCPTWGVHIWNPSLSAFLSLPSYSIGSICEDEYLRFGFDPKADDYKVVKVIIFEGYQILEIIMSGKWRDEVSVWWHDGHVHWIGYDYMTKELRIVAFDLHEKTFCLIPVPDCEKVDGCERRWWNYLGMWNGKLCLISHIGHSKYEMWLMNEYKVAESWVKCYIFNKFLSRTKSPFRFTVNKEYLLEVYRNRLSLYDPVAKSFKYMLRLTRTDSRIVPYVDSLVWVAPSKSGSPAATTADSNLKRKINVVDGES</sequence>
<protein>
    <submittedName>
        <fullName evidence="2">F-box domain-containing protein</fullName>
    </submittedName>
</protein>
<dbReference type="InterPro" id="IPR013187">
    <property type="entry name" value="F-box-assoc_dom_typ3"/>
</dbReference>
<dbReference type="OrthoDB" id="591557at2759"/>
<comment type="caution">
    <text evidence="2">The sequence shown here is derived from an EMBL/GenBank/DDBJ whole genome shotgun (WGS) entry which is preliminary data.</text>
</comment>
<evidence type="ECO:0000259" key="1">
    <source>
        <dbReference type="Pfam" id="PF08268"/>
    </source>
</evidence>
<dbReference type="InterPro" id="IPR050796">
    <property type="entry name" value="SCF_F-box_component"/>
</dbReference>
<evidence type="ECO:0000313" key="2">
    <source>
        <dbReference type="EMBL" id="PWA44674.1"/>
    </source>
</evidence>
<dbReference type="AlphaFoldDB" id="A0A2U1L6Q9"/>
<dbReference type="Proteomes" id="UP000245207">
    <property type="component" value="Unassembled WGS sequence"/>
</dbReference>
<feature type="domain" description="F-box associated beta-propeller type 3" evidence="1">
    <location>
        <begin position="64"/>
        <end position="250"/>
    </location>
</feature>